<feature type="transmembrane region" description="Helical" evidence="2">
    <location>
        <begin position="775"/>
        <end position="794"/>
    </location>
</feature>
<feature type="compositionally biased region" description="Basic and acidic residues" evidence="1">
    <location>
        <begin position="110"/>
        <end position="121"/>
    </location>
</feature>
<evidence type="ECO:0000313" key="4">
    <source>
        <dbReference type="Proteomes" id="UP000199598"/>
    </source>
</evidence>
<feature type="transmembrane region" description="Helical" evidence="2">
    <location>
        <begin position="261"/>
        <end position="286"/>
    </location>
</feature>
<keyword evidence="2" id="KW-0472">Membrane</keyword>
<proteinExistence type="predicted"/>
<dbReference type="InterPro" id="IPR019286">
    <property type="entry name" value="DUF2339_TM"/>
</dbReference>
<dbReference type="RefSeq" id="WP_208860290.1">
    <property type="nucleotide sequence ID" value="NZ_FOSK01000005.1"/>
</dbReference>
<feature type="transmembrane region" description="Helical" evidence="2">
    <location>
        <begin position="455"/>
        <end position="474"/>
    </location>
</feature>
<feature type="transmembrane region" description="Helical" evidence="2">
    <location>
        <begin position="626"/>
        <end position="645"/>
    </location>
</feature>
<feature type="transmembrane region" description="Helical" evidence="2">
    <location>
        <begin position="361"/>
        <end position="381"/>
    </location>
</feature>
<feature type="transmembrane region" description="Helical" evidence="2">
    <location>
        <begin position="838"/>
        <end position="856"/>
    </location>
</feature>
<sequence length="967" mass="105616">MELIIIVAVALFLGVAFAFYNRLSDIALKLTFLNAQMKELHKSMAELQGHSPNAETAQAAPTGAEKSATPRDSVVPSVSKKPWMRDLDAKNEAVKPTSPPVPSKMASQDTPKEDAKSEAAKRAALGSEQTSVSEKIVGDEQQKPSKNQTLAQENAAKDAPKSEQEAASSKSAPPQLKPKRFEAWFSRVARDVIDNARKNWVVWLGALSLAFGGIFFVQYGIENGVLSPAMRISCALAFGVLLIAGSEFFRYRQKEAQVDPFGPLVAAASGGLASLFGATVGAYSLYGLIGPTTTFIGLALVSWLAIGGGLLYGPVLATIGILGAYYSPLLVGGTEPSALLYLYFAMVLATSFAVERLQRWIWLSTLSVLSVFVWVFLLQIQMPDQQLTPLMLAAILVLTITVPAFGVPPKSSISSWPLDKAFLHYKKTYPALLSYAVTGLVFLTGLFFAGEDMDLARPMTLMFAGLLIAHVFFLSKAESLDLIGPALLAGFALMMWMPKALAWQAVPDDQPFYLAVLAVTITAVTGGSLLRGQTSMRAWFWNWSAVALPGLGAGIYFIYTALHAPELQGAVGAFGYLFALALQICVAVYFRKSAHKFKFGTEGSAALAFLLFLPFAYYFFGEITLPIVLMVGAVVVLEISDLFGLNIARKAFFAYLSGMVFFTTQRYIDGFGEAGYADISLLFLPVLALSALGWWRGQQRGDESEAVVFETTVWAALSLFFCALLQVFYRDQGDMPMYVMHGSYAFVLAIQVSVQLKRMSFSNSFTKLREGLFHWYWAIAVLNCVVAIVTNPLGQDHVFGYFPIDSLSIAYLYPALALLLATERFWTREDHLQNVTRGLAGVLLVMFVGLEIRAFWQGPVLTGRGVVLEELYSYTVAMLIFSVGLIAFASVKQRKRVGQAGLAFIIITCLKVFFIDMSGLYGLARATSFIGLGLTLVGIAWANKRFLSFDPPVEEDEPELKPQQDQA</sequence>
<feature type="transmembrane region" description="Helical" evidence="2">
    <location>
        <begin position="428"/>
        <end position="449"/>
    </location>
</feature>
<accession>A0A1I3ZQS4</accession>
<keyword evidence="2" id="KW-1133">Transmembrane helix</keyword>
<feature type="transmembrane region" description="Helical" evidence="2">
    <location>
        <begin position="806"/>
        <end position="826"/>
    </location>
</feature>
<feature type="compositionally biased region" description="Low complexity" evidence="1">
    <location>
        <begin position="165"/>
        <end position="174"/>
    </location>
</feature>
<protein>
    <submittedName>
        <fullName evidence="3">Uncharacterized membrane protein</fullName>
    </submittedName>
</protein>
<gene>
    <name evidence="3" type="ORF">SAMN04488518_105222</name>
</gene>
<feature type="transmembrane region" description="Helical" evidence="2">
    <location>
        <begin position="539"/>
        <end position="559"/>
    </location>
</feature>
<name>A0A1I3ZQS4_9HYPH</name>
<feature type="transmembrane region" description="Helical" evidence="2">
    <location>
        <begin position="298"/>
        <end position="326"/>
    </location>
</feature>
<dbReference type="PANTHER" id="PTHR38434:SF1">
    <property type="entry name" value="BLL2549 PROTEIN"/>
    <property type="match status" value="1"/>
</dbReference>
<feature type="transmembrane region" description="Helical" evidence="2">
    <location>
        <begin position="387"/>
        <end position="407"/>
    </location>
</feature>
<evidence type="ECO:0000313" key="3">
    <source>
        <dbReference type="EMBL" id="SFK46482.1"/>
    </source>
</evidence>
<feature type="region of interest" description="Disordered" evidence="1">
    <location>
        <begin position="50"/>
        <end position="175"/>
    </location>
</feature>
<dbReference type="InterPro" id="IPR014600">
    <property type="entry name" value="UCP035905_mem"/>
</dbReference>
<evidence type="ECO:0000256" key="1">
    <source>
        <dbReference type="SAM" id="MobiDB-lite"/>
    </source>
</evidence>
<feature type="transmembrane region" description="Helical" evidence="2">
    <location>
        <begin position="674"/>
        <end position="695"/>
    </location>
</feature>
<feature type="transmembrane region" description="Helical" evidence="2">
    <location>
        <begin position="200"/>
        <end position="217"/>
    </location>
</feature>
<keyword evidence="2" id="KW-0812">Transmembrane</keyword>
<feature type="transmembrane region" description="Helical" evidence="2">
    <location>
        <begin position="338"/>
        <end position="354"/>
    </location>
</feature>
<feature type="transmembrane region" description="Helical" evidence="2">
    <location>
        <begin position="921"/>
        <end position="942"/>
    </location>
</feature>
<feature type="compositionally biased region" description="Basic and acidic residues" evidence="1">
    <location>
        <begin position="155"/>
        <end position="164"/>
    </location>
</feature>
<dbReference type="EMBL" id="FOSK01000005">
    <property type="protein sequence ID" value="SFK46482.1"/>
    <property type="molecule type" value="Genomic_DNA"/>
</dbReference>
<comment type="caution">
    <text evidence="3">The sequence shown here is derived from an EMBL/GenBank/DDBJ whole genome shotgun (WGS) entry which is preliminary data.</text>
</comment>
<reference evidence="3 4" key="1">
    <citation type="submission" date="2016-10" db="EMBL/GenBank/DDBJ databases">
        <authorList>
            <person name="Varghese N."/>
            <person name="Submissions S."/>
        </authorList>
    </citation>
    <scope>NUCLEOTIDE SEQUENCE [LARGE SCALE GENOMIC DNA]</scope>
    <source>
        <strain evidence="3 4">DSM 16392</strain>
    </source>
</reference>
<keyword evidence="4" id="KW-1185">Reference proteome</keyword>
<dbReference type="PANTHER" id="PTHR38434">
    <property type="entry name" value="BLL2549 PROTEIN"/>
    <property type="match status" value="1"/>
</dbReference>
<dbReference type="Pfam" id="PF10101">
    <property type="entry name" value="DUF2339"/>
    <property type="match status" value="1"/>
</dbReference>
<dbReference type="PIRSF" id="PIRSF035905">
    <property type="entry name" value="UCP035905_mp"/>
    <property type="match status" value="1"/>
</dbReference>
<feature type="transmembrane region" description="Helical" evidence="2">
    <location>
        <begin position="735"/>
        <end position="754"/>
    </location>
</feature>
<feature type="transmembrane region" description="Helical" evidence="2">
    <location>
        <begin position="871"/>
        <end position="890"/>
    </location>
</feature>
<feature type="transmembrane region" description="Helical" evidence="2">
    <location>
        <begin position="602"/>
        <end position="620"/>
    </location>
</feature>
<dbReference type="Proteomes" id="UP000199598">
    <property type="component" value="Unassembled WGS sequence"/>
</dbReference>
<evidence type="ECO:0000256" key="2">
    <source>
        <dbReference type="SAM" id="Phobius"/>
    </source>
</evidence>
<organism evidence="3 4">
    <name type="scientific">Pseudovibrio ascidiaceicola</name>
    <dbReference type="NCBI Taxonomy" id="285279"/>
    <lineage>
        <taxon>Bacteria</taxon>
        <taxon>Pseudomonadati</taxon>
        <taxon>Pseudomonadota</taxon>
        <taxon>Alphaproteobacteria</taxon>
        <taxon>Hyphomicrobiales</taxon>
        <taxon>Stappiaceae</taxon>
        <taxon>Pseudovibrio</taxon>
    </lineage>
</organism>
<feature type="transmembrane region" description="Helical" evidence="2">
    <location>
        <begin position="652"/>
        <end position="668"/>
    </location>
</feature>
<feature type="transmembrane region" description="Helical" evidence="2">
    <location>
        <begin position="897"/>
        <end position="915"/>
    </location>
</feature>
<feature type="compositionally biased region" description="Basic and acidic residues" evidence="1">
    <location>
        <begin position="83"/>
        <end position="93"/>
    </location>
</feature>
<feature type="transmembrane region" description="Helical" evidence="2">
    <location>
        <begin position="512"/>
        <end position="530"/>
    </location>
</feature>
<feature type="transmembrane region" description="Helical" evidence="2">
    <location>
        <begin position="571"/>
        <end position="590"/>
    </location>
</feature>
<feature type="transmembrane region" description="Helical" evidence="2">
    <location>
        <begin position="486"/>
        <end position="506"/>
    </location>
</feature>
<feature type="transmembrane region" description="Helical" evidence="2">
    <location>
        <begin position="707"/>
        <end position="729"/>
    </location>
</feature>